<accession>K9TEM0</accession>
<dbReference type="EMBL" id="CP003607">
    <property type="protein sequence ID" value="AFY80464.1"/>
    <property type="molecule type" value="Genomic_DNA"/>
</dbReference>
<reference evidence="3 4" key="1">
    <citation type="submission" date="2012-06" db="EMBL/GenBank/DDBJ databases">
        <title>Finished chromosome of genome of Oscillatoria acuminata PCC 6304.</title>
        <authorList>
            <consortium name="US DOE Joint Genome Institute"/>
            <person name="Gugger M."/>
            <person name="Coursin T."/>
            <person name="Rippka R."/>
            <person name="Tandeau De Marsac N."/>
            <person name="Huntemann M."/>
            <person name="Wei C.-L."/>
            <person name="Han J."/>
            <person name="Detter J.C."/>
            <person name="Han C."/>
            <person name="Tapia R."/>
            <person name="Davenport K."/>
            <person name="Daligault H."/>
            <person name="Erkkila T."/>
            <person name="Gu W."/>
            <person name="Munk A.C.C."/>
            <person name="Teshima H."/>
            <person name="Xu Y."/>
            <person name="Chain P."/>
            <person name="Chen A."/>
            <person name="Krypides N."/>
            <person name="Mavromatis K."/>
            <person name="Markowitz V."/>
            <person name="Szeto E."/>
            <person name="Ivanova N."/>
            <person name="Mikhailova N."/>
            <person name="Ovchinnikova G."/>
            <person name="Pagani I."/>
            <person name="Pati A."/>
            <person name="Goodwin L."/>
            <person name="Peters L."/>
            <person name="Pitluck S."/>
            <person name="Woyke T."/>
            <person name="Kerfeld C."/>
        </authorList>
    </citation>
    <scope>NUCLEOTIDE SEQUENCE [LARGE SCALE GENOMIC DNA]</scope>
    <source>
        <strain evidence="3 4">PCC 6304</strain>
    </source>
</reference>
<evidence type="ECO:0000313" key="3">
    <source>
        <dbReference type="EMBL" id="AFY80464.1"/>
    </source>
</evidence>
<evidence type="ECO:0000256" key="1">
    <source>
        <dbReference type="SAM" id="MobiDB-lite"/>
    </source>
</evidence>
<protein>
    <submittedName>
        <fullName evidence="3">Uncharacterized protein</fullName>
    </submittedName>
</protein>
<dbReference type="Proteomes" id="UP000010367">
    <property type="component" value="Chromosome"/>
</dbReference>
<dbReference type="KEGG" id="oac:Oscil6304_0726"/>
<dbReference type="HOGENOM" id="CLU_2357010_0_0_3"/>
<evidence type="ECO:0000256" key="2">
    <source>
        <dbReference type="SAM" id="Phobius"/>
    </source>
</evidence>
<feature type="transmembrane region" description="Helical" evidence="2">
    <location>
        <begin position="56"/>
        <end position="79"/>
    </location>
</feature>
<gene>
    <name evidence="3" type="ORF">Oscil6304_0726</name>
</gene>
<keyword evidence="4" id="KW-1185">Reference proteome</keyword>
<feature type="compositionally biased region" description="Pro residues" evidence="1">
    <location>
        <begin position="1"/>
        <end position="10"/>
    </location>
</feature>
<keyword evidence="2" id="KW-0472">Membrane</keyword>
<keyword evidence="2" id="KW-0812">Transmembrane</keyword>
<keyword evidence="2" id="KW-1133">Transmembrane helix</keyword>
<dbReference type="AlphaFoldDB" id="K9TEM0"/>
<name>K9TEM0_9CYAN</name>
<evidence type="ECO:0000313" key="4">
    <source>
        <dbReference type="Proteomes" id="UP000010367"/>
    </source>
</evidence>
<feature type="compositionally biased region" description="Polar residues" evidence="1">
    <location>
        <begin position="34"/>
        <end position="45"/>
    </location>
</feature>
<organism evidence="3 4">
    <name type="scientific">Oscillatoria acuminata PCC 6304</name>
    <dbReference type="NCBI Taxonomy" id="56110"/>
    <lineage>
        <taxon>Bacteria</taxon>
        <taxon>Bacillati</taxon>
        <taxon>Cyanobacteriota</taxon>
        <taxon>Cyanophyceae</taxon>
        <taxon>Oscillatoriophycideae</taxon>
        <taxon>Oscillatoriales</taxon>
        <taxon>Oscillatoriaceae</taxon>
        <taxon>Oscillatoria</taxon>
    </lineage>
</organism>
<dbReference type="RefSeq" id="WP_015147114.1">
    <property type="nucleotide sequence ID" value="NC_019693.1"/>
</dbReference>
<sequence length="96" mass="10137">MNRPTDPSPAPLNSHELPPPTADGVDVANPEVGSPQQPENLPNSNVSATKQAFKQLYIILIVIGLSIGVVAAIGVVNLLNRWGLTQPPPPVEETNN</sequence>
<dbReference type="InParanoid" id="K9TEM0"/>
<dbReference type="eggNOG" id="ENOG5030Q75">
    <property type="taxonomic scope" value="Bacteria"/>
</dbReference>
<proteinExistence type="predicted"/>
<feature type="region of interest" description="Disordered" evidence="1">
    <location>
        <begin position="1"/>
        <end position="45"/>
    </location>
</feature>